<dbReference type="InterPro" id="IPR025883">
    <property type="entry name" value="Cadherin-like_domain"/>
</dbReference>
<dbReference type="Gene3D" id="2.10.270.10">
    <property type="entry name" value="Cholin Binding"/>
    <property type="match status" value="1"/>
</dbReference>
<feature type="repeat" description="Cell wall-binding" evidence="2">
    <location>
        <begin position="402"/>
        <end position="422"/>
    </location>
</feature>
<dbReference type="Pfam" id="PF19127">
    <property type="entry name" value="Choline_bind_3"/>
    <property type="match status" value="1"/>
</dbReference>
<dbReference type="EMBL" id="LZZI01000021">
    <property type="protein sequence ID" value="OOM62582.1"/>
    <property type="molecule type" value="Genomic_DNA"/>
</dbReference>
<sequence length="431" mass="48419">MHRKIKCLIAGTLVIGTVSGFLPINNLSLGNISAYAATYKEASNGELNLLTLTRSTGSEIKFGDTYSSDDSLLTGKKDYYVELTGADGLQISASAQGDGYVVKQFTSGSKTEKGEDVGEYINVDSTYEDIYLRTYKSEAAYKEAYSNDDVTDCEKTYILHLKKPTVVSDEEAFAEHAYLKSIYLSNGSVNFSKDTTSYNVNVNDNVEEILVRATPEDDDYSVSINDYSVDKDKDYEQTVKLDKGNNKINIEVESDDEKKTYTINVYRGDSGTSTTSATQSNTISENQTFETSSNVGKFNSWQRVNGKWQYIDGTGQPVKSRWWFDKNTGKNYYLKDDGYLATGWLNDNNNWYYLSESGEMQTGWICLDKNWYYLGKSGVMQMGWLEDASGNWYYLDSSGAMKTGWIEDSDGKWYYLDSAGKMIKDTVIARS</sequence>
<dbReference type="RefSeq" id="WP_077838300.1">
    <property type="nucleotide sequence ID" value="NZ_JABTAE010000001.1"/>
</dbReference>
<dbReference type="AlphaFoldDB" id="A0A1S8SBB0"/>
<feature type="repeat" description="Cell wall-binding" evidence="2">
    <location>
        <begin position="341"/>
        <end position="360"/>
    </location>
</feature>
<gene>
    <name evidence="4" type="primary">lytA_6</name>
    <name evidence="4" type="ORF">CLBCK_16250</name>
</gene>
<feature type="domain" description="Cadherin-like beta-sandwich-like" evidence="3">
    <location>
        <begin position="186"/>
        <end position="267"/>
    </location>
</feature>
<dbReference type="GO" id="GO:0008745">
    <property type="term" value="F:N-acetylmuramoyl-L-alanine amidase activity"/>
    <property type="evidence" value="ECO:0007669"/>
    <property type="project" value="UniProtKB-EC"/>
</dbReference>
<dbReference type="Pfam" id="PF01473">
    <property type="entry name" value="Choline_bind_1"/>
    <property type="match status" value="1"/>
</dbReference>
<name>A0A1S8SBB0_CLOBE</name>
<dbReference type="SUPFAM" id="SSF69360">
    <property type="entry name" value="Cell wall binding repeat"/>
    <property type="match status" value="1"/>
</dbReference>
<evidence type="ECO:0000259" key="3">
    <source>
        <dbReference type="Pfam" id="PF12733"/>
    </source>
</evidence>
<proteinExistence type="predicted"/>
<organism evidence="4 5">
    <name type="scientific">Clostridium beijerinckii</name>
    <name type="common">Clostridium MP</name>
    <dbReference type="NCBI Taxonomy" id="1520"/>
    <lineage>
        <taxon>Bacteria</taxon>
        <taxon>Bacillati</taxon>
        <taxon>Bacillota</taxon>
        <taxon>Clostridia</taxon>
        <taxon>Eubacteriales</taxon>
        <taxon>Clostridiaceae</taxon>
        <taxon>Clostridium</taxon>
    </lineage>
</organism>
<evidence type="ECO:0000256" key="2">
    <source>
        <dbReference type="PROSITE-ProRule" id="PRU00591"/>
    </source>
</evidence>
<dbReference type="EC" id="3.5.1.28" evidence="4"/>
<protein>
    <submittedName>
        <fullName evidence="4">Autolysin</fullName>
        <ecNumber evidence="4">3.5.1.28</ecNumber>
    </submittedName>
</protein>
<evidence type="ECO:0000313" key="4">
    <source>
        <dbReference type="EMBL" id="OOM62582.1"/>
    </source>
</evidence>
<comment type="caution">
    <text evidence="4">The sequence shown here is derived from an EMBL/GenBank/DDBJ whole genome shotgun (WGS) entry which is preliminary data.</text>
</comment>
<evidence type="ECO:0000256" key="1">
    <source>
        <dbReference type="ARBA" id="ARBA00022737"/>
    </source>
</evidence>
<dbReference type="InterPro" id="IPR018337">
    <property type="entry name" value="Cell_wall/Cho-bd_repeat"/>
</dbReference>
<reference evidence="4 5" key="1">
    <citation type="submission" date="2016-05" db="EMBL/GenBank/DDBJ databases">
        <title>Microbial solvent formation.</title>
        <authorList>
            <person name="Poehlein A."/>
            <person name="Montoya Solano J.D."/>
            <person name="Flitsch S."/>
            <person name="Krabben P."/>
            <person name="Duerre P."/>
            <person name="Daniel R."/>
        </authorList>
    </citation>
    <scope>NUCLEOTIDE SEQUENCE [LARGE SCALE GENOMIC DNA]</scope>
    <source>
        <strain evidence="4 5">DSM 53</strain>
    </source>
</reference>
<dbReference type="PROSITE" id="PS51170">
    <property type="entry name" value="CW"/>
    <property type="match status" value="4"/>
</dbReference>
<accession>A0A1S8SBB0</accession>
<feature type="repeat" description="Cell wall-binding" evidence="2">
    <location>
        <begin position="381"/>
        <end position="401"/>
    </location>
</feature>
<keyword evidence="1" id="KW-0677">Repeat</keyword>
<dbReference type="Pfam" id="PF12733">
    <property type="entry name" value="Cadherin-like"/>
    <property type="match status" value="1"/>
</dbReference>
<keyword evidence="4" id="KW-0378">Hydrolase</keyword>
<feature type="repeat" description="Cell wall-binding" evidence="2">
    <location>
        <begin position="361"/>
        <end position="380"/>
    </location>
</feature>
<evidence type="ECO:0000313" key="5">
    <source>
        <dbReference type="Proteomes" id="UP000190973"/>
    </source>
</evidence>
<dbReference type="Proteomes" id="UP000190973">
    <property type="component" value="Unassembled WGS sequence"/>
</dbReference>